<protein>
    <submittedName>
        <fullName evidence="2">Uncharacterized protein</fullName>
    </submittedName>
</protein>
<evidence type="ECO:0000313" key="2">
    <source>
        <dbReference type="EMBL" id="BAT89185.1"/>
    </source>
</evidence>
<proteinExistence type="predicted"/>
<accession>A0A0S3S8K2</accession>
<gene>
    <name evidence="2" type="primary">Vigan.06G006900</name>
    <name evidence="2" type="ORF">VIGAN_06006900</name>
</gene>
<dbReference type="EMBL" id="AP015039">
    <property type="protein sequence ID" value="BAT89185.1"/>
    <property type="molecule type" value="Genomic_DNA"/>
</dbReference>
<name>A0A0S3S8K2_PHAAN</name>
<evidence type="ECO:0000313" key="3">
    <source>
        <dbReference type="Proteomes" id="UP000291084"/>
    </source>
</evidence>
<reference evidence="2 3" key="1">
    <citation type="journal article" date="2015" name="Sci. Rep.">
        <title>The power of single molecule real-time sequencing technology in the de novo assembly of a eukaryotic genome.</title>
        <authorList>
            <person name="Sakai H."/>
            <person name="Naito K."/>
            <person name="Ogiso-Tanaka E."/>
            <person name="Takahashi Y."/>
            <person name="Iseki K."/>
            <person name="Muto C."/>
            <person name="Satou K."/>
            <person name="Teruya K."/>
            <person name="Shiroma A."/>
            <person name="Shimoji M."/>
            <person name="Hirano T."/>
            <person name="Itoh T."/>
            <person name="Kaga A."/>
            <person name="Tomooka N."/>
        </authorList>
    </citation>
    <scope>NUCLEOTIDE SEQUENCE [LARGE SCALE GENOMIC DNA]</scope>
    <source>
        <strain evidence="3">cv. Shumari</strain>
    </source>
</reference>
<feature type="region of interest" description="Disordered" evidence="1">
    <location>
        <begin position="1"/>
        <end position="28"/>
    </location>
</feature>
<dbReference type="Proteomes" id="UP000291084">
    <property type="component" value="Chromosome 6"/>
</dbReference>
<organism evidence="2 3">
    <name type="scientific">Vigna angularis var. angularis</name>
    <dbReference type="NCBI Taxonomy" id="157739"/>
    <lineage>
        <taxon>Eukaryota</taxon>
        <taxon>Viridiplantae</taxon>
        <taxon>Streptophyta</taxon>
        <taxon>Embryophyta</taxon>
        <taxon>Tracheophyta</taxon>
        <taxon>Spermatophyta</taxon>
        <taxon>Magnoliopsida</taxon>
        <taxon>eudicotyledons</taxon>
        <taxon>Gunneridae</taxon>
        <taxon>Pentapetalae</taxon>
        <taxon>rosids</taxon>
        <taxon>fabids</taxon>
        <taxon>Fabales</taxon>
        <taxon>Fabaceae</taxon>
        <taxon>Papilionoideae</taxon>
        <taxon>50 kb inversion clade</taxon>
        <taxon>NPAAA clade</taxon>
        <taxon>indigoferoid/millettioid clade</taxon>
        <taxon>Phaseoleae</taxon>
        <taxon>Vigna</taxon>
    </lineage>
</organism>
<sequence>MPSSNRIQLQRSSSSPASQSPLLHQPLSSSSPPAIHLIFFIYHQPYNVKKKNKYGLKQLQSYLTKHTCSSLVHLHKTIKHAYEVESIILNMQNLDVEL</sequence>
<feature type="compositionally biased region" description="Low complexity" evidence="1">
    <location>
        <begin position="8"/>
        <end position="28"/>
    </location>
</feature>
<evidence type="ECO:0000256" key="1">
    <source>
        <dbReference type="SAM" id="MobiDB-lite"/>
    </source>
</evidence>
<keyword evidence="3" id="KW-1185">Reference proteome</keyword>
<dbReference type="AlphaFoldDB" id="A0A0S3S8K2"/>